<gene>
    <name evidence="4 5" type="primary">LOC106157569</name>
</gene>
<dbReference type="OrthoDB" id="191139at2759"/>
<dbReference type="InterPro" id="IPR036291">
    <property type="entry name" value="NAD(P)-bd_dom_sf"/>
</dbReference>
<dbReference type="Pfam" id="PF00106">
    <property type="entry name" value="adh_short"/>
    <property type="match status" value="1"/>
</dbReference>
<keyword evidence="2" id="KW-1133">Transmembrane helix</keyword>
<sequence>MQDFQFPEFDIFAVRWPWILAAIVGVVYGLKSYMKGGQCVSRARLKGKVVIVTGANSGIGKETAIDLARRGAKVYLACRDEEKGKTAEASVRKLSKNENVFFMKLDLASFKSVRDFAAAFKKKEDQLHILVNNGGIMLWPKSKSEDGFELHMATNYLGTFLLTHLLLDLLKSSAPSRIVCVSATAYQLGTMRLNDINLEEEEYTPGKAYSHSKLALMLFARKLSKELEGTGVTVNTLHPGVVKTQAHRHMPFRSNFFVALCFAPFVFVLMKPAVDGAQTVIHLAVAEELEKVSGKYFVDCEVKDEDPVAKDDETADRLWALTMKWVGLAEADDKEEKEEDENED</sequence>
<proteinExistence type="predicted"/>
<evidence type="ECO:0000256" key="1">
    <source>
        <dbReference type="ARBA" id="ARBA00023002"/>
    </source>
</evidence>
<dbReference type="GeneID" id="106157569"/>
<keyword evidence="1" id="KW-0560">Oxidoreductase</keyword>
<name>A0A1S3I813_LINAN</name>
<keyword evidence="2" id="KW-0812">Transmembrane</keyword>
<dbReference type="SUPFAM" id="SSF51735">
    <property type="entry name" value="NAD(P)-binding Rossmann-fold domains"/>
    <property type="match status" value="1"/>
</dbReference>
<evidence type="ECO:0000313" key="3">
    <source>
        <dbReference type="Proteomes" id="UP000085678"/>
    </source>
</evidence>
<organism evidence="3 4">
    <name type="scientific">Lingula anatina</name>
    <name type="common">Brachiopod</name>
    <name type="synonym">Lingula unguis</name>
    <dbReference type="NCBI Taxonomy" id="7574"/>
    <lineage>
        <taxon>Eukaryota</taxon>
        <taxon>Metazoa</taxon>
        <taxon>Spiralia</taxon>
        <taxon>Lophotrochozoa</taxon>
        <taxon>Brachiopoda</taxon>
        <taxon>Linguliformea</taxon>
        <taxon>Lingulata</taxon>
        <taxon>Lingulida</taxon>
        <taxon>Linguloidea</taxon>
        <taxon>Lingulidae</taxon>
        <taxon>Lingula</taxon>
    </lineage>
</organism>
<accession>A0A1S3I813</accession>
<dbReference type="PANTHER" id="PTHR43157:SF31">
    <property type="entry name" value="PHOSPHATIDYLINOSITOL-GLYCAN BIOSYNTHESIS CLASS F PROTEIN"/>
    <property type="match status" value="1"/>
</dbReference>
<reference evidence="4 5" key="1">
    <citation type="submission" date="2025-04" db="UniProtKB">
        <authorList>
            <consortium name="RefSeq"/>
        </authorList>
    </citation>
    <scope>IDENTIFICATION</scope>
    <source>
        <tissue evidence="4 5">Gonads</tissue>
    </source>
</reference>
<dbReference type="KEGG" id="lak:106157569"/>
<dbReference type="Proteomes" id="UP000085678">
    <property type="component" value="Unplaced"/>
</dbReference>
<evidence type="ECO:0000313" key="4">
    <source>
        <dbReference type="RefSeq" id="XP_013388717.1"/>
    </source>
</evidence>
<dbReference type="STRING" id="7574.A0A1S3I813"/>
<dbReference type="RefSeq" id="XP_013388717.1">
    <property type="nucleotide sequence ID" value="XM_013533263.2"/>
</dbReference>
<keyword evidence="2" id="KW-0472">Membrane</keyword>
<dbReference type="InterPro" id="IPR002347">
    <property type="entry name" value="SDR_fam"/>
</dbReference>
<dbReference type="AlphaFoldDB" id="A0A1S3I813"/>
<keyword evidence="3" id="KW-1185">Reference proteome</keyword>
<protein>
    <submittedName>
        <fullName evidence="4 5">Retinol dehydrogenase 12</fullName>
    </submittedName>
</protein>
<evidence type="ECO:0000313" key="5">
    <source>
        <dbReference type="RefSeq" id="XP_013388718.1"/>
    </source>
</evidence>
<feature type="transmembrane region" description="Helical" evidence="2">
    <location>
        <begin position="256"/>
        <end position="274"/>
    </location>
</feature>
<dbReference type="RefSeq" id="XP_013388718.1">
    <property type="nucleotide sequence ID" value="XM_013533264.2"/>
</dbReference>
<dbReference type="GO" id="GO:0016491">
    <property type="term" value="F:oxidoreductase activity"/>
    <property type="evidence" value="ECO:0007669"/>
    <property type="project" value="UniProtKB-KW"/>
</dbReference>
<feature type="transmembrane region" description="Helical" evidence="2">
    <location>
        <begin position="16"/>
        <end position="34"/>
    </location>
</feature>
<dbReference type="Gene3D" id="3.40.50.720">
    <property type="entry name" value="NAD(P)-binding Rossmann-like Domain"/>
    <property type="match status" value="1"/>
</dbReference>
<evidence type="ECO:0000256" key="2">
    <source>
        <dbReference type="SAM" id="Phobius"/>
    </source>
</evidence>
<dbReference type="PRINTS" id="PR00081">
    <property type="entry name" value="GDHRDH"/>
</dbReference>
<dbReference type="PANTHER" id="PTHR43157">
    <property type="entry name" value="PHOSPHATIDYLINOSITOL-GLYCAN BIOSYNTHESIS CLASS F PROTEIN-RELATED"/>
    <property type="match status" value="1"/>
</dbReference>